<dbReference type="PANTHER" id="PTHR13018:SF149">
    <property type="entry name" value="DOMAIN PROTEIN, PUTATIVE (AFU_ORTHOLOGUE AFUA_3G11660)-RELATED"/>
    <property type="match status" value="1"/>
</dbReference>
<dbReference type="Pfam" id="PF02714">
    <property type="entry name" value="RSN1_7TM"/>
    <property type="match status" value="1"/>
</dbReference>
<feature type="compositionally biased region" description="Basic and acidic residues" evidence="7">
    <location>
        <begin position="1159"/>
        <end position="1168"/>
    </location>
</feature>
<dbReference type="InterPro" id="IPR045122">
    <property type="entry name" value="Csc1-like"/>
</dbReference>
<feature type="region of interest" description="Disordered" evidence="7">
    <location>
        <begin position="1159"/>
        <end position="1211"/>
    </location>
</feature>
<feature type="domain" description="CSC1/OSCA1-like 7TM region" evidence="9">
    <location>
        <begin position="380"/>
        <end position="661"/>
    </location>
</feature>
<dbReference type="FunCoup" id="A0A162NJN0">
    <property type="interactions" value="59"/>
</dbReference>
<feature type="domain" description="CSC1/OSCA1-like cytosolic" evidence="11">
    <location>
        <begin position="205"/>
        <end position="369"/>
    </location>
</feature>
<evidence type="ECO:0000256" key="8">
    <source>
        <dbReference type="SAM" id="Phobius"/>
    </source>
</evidence>
<feature type="compositionally biased region" description="Low complexity" evidence="7">
    <location>
        <begin position="1010"/>
        <end position="1023"/>
    </location>
</feature>
<evidence type="ECO:0000256" key="3">
    <source>
        <dbReference type="ARBA" id="ARBA00022448"/>
    </source>
</evidence>
<keyword evidence="4 8" id="KW-0812">Transmembrane</keyword>
<protein>
    <recommendedName>
        <fullName evidence="14">CSC1/OSCA1-like 7TM region domain-containing protein</fullName>
    </recommendedName>
</protein>
<dbReference type="Pfam" id="PF14703">
    <property type="entry name" value="PHM7_cyt"/>
    <property type="match status" value="1"/>
</dbReference>
<evidence type="ECO:0000256" key="7">
    <source>
        <dbReference type="SAM" id="MobiDB-lite"/>
    </source>
</evidence>
<dbReference type="VEuPathDB" id="FungiDB:PHYBLDRAFT_188075"/>
<evidence type="ECO:0008006" key="14">
    <source>
        <dbReference type="Google" id="ProtNLM"/>
    </source>
</evidence>
<evidence type="ECO:0000256" key="6">
    <source>
        <dbReference type="ARBA" id="ARBA00023136"/>
    </source>
</evidence>
<feature type="compositionally biased region" description="Basic and acidic residues" evidence="7">
    <location>
        <begin position="1193"/>
        <end position="1204"/>
    </location>
</feature>
<dbReference type="InParanoid" id="A0A162NJN0"/>
<comment type="subcellular location">
    <subcellularLocation>
        <location evidence="1">Membrane</location>
        <topology evidence="1">Multi-pass membrane protein</topology>
    </subcellularLocation>
</comment>
<feature type="transmembrane region" description="Helical" evidence="8">
    <location>
        <begin position="108"/>
        <end position="127"/>
    </location>
</feature>
<dbReference type="GeneID" id="29000357"/>
<dbReference type="PANTHER" id="PTHR13018">
    <property type="entry name" value="PROBABLE MEMBRANE PROTEIN DUF221-RELATED"/>
    <property type="match status" value="1"/>
</dbReference>
<keyword evidence="5 8" id="KW-1133">Transmembrane helix</keyword>
<feature type="compositionally biased region" description="Pro residues" evidence="7">
    <location>
        <begin position="999"/>
        <end position="1009"/>
    </location>
</feature>
<feature type="compositionally biased region" description="Polar residues" evidence="7">
    <location>
        <begin position="1176"/>
        <end position="1185"/>
    </location>
</feature>
<dbReference type="Proteomes" id="UP000077315">
    <property type="component" value="Unassembled WGS sequence"/>
</dbReference>
<gene>
    <name evidence="12" type="ORF">PHYBLDRAFT_188075</name>
</gene>
<accession>A0A162NJN0</accession>
<organism evidence="12 13">
    <name type="scientific">Phycomyces blakesleeanus (strain ATCC 8743b / DSM 1359 / FGSC 10004 / NBRC 33097 / NRRL 1555)</name>
    <dbReference type="NCBI Taxonomy" id="763407"/>
    <lineage>
        <taxon>Eukaryota</taxon>
        <taxon>Fungi</taxon>
        <taxon>Fungi incertae sedis</taxon>
        <taxon>Mucoromycota</taxon>
        <taxon>Mucoromycotina</taxon>
        <taxon>Mucoromycetes</taxon>
        <taxon>Mucorales</taxon>
        <taxon>Phycomycetaceae</taxon>
        <taxon>Phycomyces</taxon>
    </lineage>
</organism>
<keyword evidence="3" id="KW-0813">Transport</keyword>
<dbReference type="InterPro" id="IPR027815">
    <property type="entry name" value="CSC1/OSCA1-like_cyt"/>
</dbReference>
<sequence>MGGVYVSLSEQKQQDATLTIKSMAIQLGINLAVALVVLAGFSWVRPRHSLVYAPKAKFSSAEKRPPVLGSGWFAWLKPVFSTSDSFLLERIGCDAVLYLRFLRLLRRMTGFMAFVGLCVLLPINIVATKNTGDWPPAPGLDFLSISGINYLNGKLSANPDTRWYWSPAAATWLFSLVIGWAMYRASCDYIDMRQKFFRNTDTSHKSLMIGNVPEAMRSDEKLKKWLETFNLHHPIQQAMMGHHNAKLTKLTKEHEDAVYKLENALASYLTDGKAVAKKRPTVRVGGIACLGKKVDAIDYFTKQVKDLEDQVLKMRKSNTKIANYGWISFKKIQWAHSTDRALEKISKTMSKPAFNVRLSPSPNDLIWPNLPMDASTRKTKRWIGRSFYIAFIFVWMIPVGALSATSNVINLIRLLPNAETFITEHEILMGIVQAWFTPIITAIFFFVLPMIFRYISKIQGYRTQTTLDRKVLIKLYFFFIINNLLVFTLTSIIIGLYGQIKVLVSSGSLPTNESMKEYIVQLAKNITDVSTFWINYVCVKGLGMTMELAQLLPLCTITLSKMFTRPSPRELRDIAKPPEFDYPQNYNLLLFFFTIALIYSAMAPLVLPFAFVYFAIATMIYKYMLMYIYVTKIESGGKMWPVLFQTVMCSVLLFQLIMILVLNLKGGHIQSYILIPLPFITVAYQYFYSRRIHVLGSFLIGTDDTLDYVEESTPMVQPEKHTKDSSKDDLSKQYQDPFLHNKLTTPIVHENVKHLLPQVYNSSTEQKPSKSHRIPEVIEMTQQFGKKIRHEVDLDERNGFSNRHNKRKTVLAMDNGRKLEFGTLDEEEIQQGIDEESEHEDEADNLNSIAPLPFNDLPMRRVPTLQSDIDDESRGLVNGNYANSYWHQQRDPSSAHEDLIKYNNTVQQARTGQPSFDIPRSIPQNDVHKNITPAAAEYTPPGSHRHAERNVTSELIDVYTSWTPDEKTHYEPEIPSERESKILMEEFDIRPVSLHEFGLPPPSIPPHAPSHPATSSRQSRRSSAPMLSTVPFVTQPNVKEPMVAKRRHSFQDDPSNMVVLPHVNLFRQTSSPACLVHRRGQRSSQRRQIGTNLRVAALQRSQTLPYRRTAPQDDDQHEHGDFRSIGNRQINAHVQEQTISSATVDDWGSRQPYRRNRTLEQQEARQQEIEQEYQQTSSRNYQLTNSEPPPPPPHHESSLAERDSMGPTLNLLNLAHPQGMASSTMSLELIRQQYMDSVSEDKDFF</sequence>
<dbReference type="RefSeq" id="XP_018288324.1">
    <property type="nucleotide sequence ID" value="XM_018439451.1"/>
</dbReference>
<dbReference type="Pfam" id="PF13967">
    <property type="entry name" value="RSN1_TM"/>
    <property type="match status" value="1"/>
</dbReference>
<feature type="region of interest" description="Disordered" evidence="7">
    <location>
        <begin position="995"/>
        <end position="1027"/>
    </location>
</feature>
<evidence type="ECO:0000259" key="9">
    <source>
        <dbReference type="Pfam" id="PF02714"/>
    </source>
</evidence>
<feature type="transmembrane region" description="Helical" evidence="8">
    <location>
        <begin position="585"/>
        <end position="605"/>
    </location>
</feature>
<feature type="domain" description="CSC1/OSCA1-like N-terminal transmembrane" evidence="10">
    <location>
        <begin position="24"/>
        <end position="184"/>
    </location>
</feature>
<name>A0A162NJN0_PHYB8</name>
<dbReference type="InterPro" id="IPR032880">
    <property type="entry name" value="CSC1/OSCA1-like_N"/>
</dbReference>
<evidence type="ECO:0000256" key="5">
    <source>
        <dbReference type="ARBA" id="ARBA00022989"/>
    </source>
</evidence>
<evidence type="ECO:0000256" key="4">
    <source>
        <dbReference type="ARBA" id="ARBA00022692"/>
    </source>
</evidence>
<dbReference type="GO" id="GO:0005227">
    <property type="term" value="F:calcium-activated cation channel activity"/>
    <property type="evidence" value="ECO:0007669"/>
    <property type="project" value="InterPro"/>
</dbReference>
<feature type="transmembrane region" description="Helical" evidence="8">
    <location>
        <begin position="642"/>
        <end position="663"/>
    </location>
</feature>
<feature type="compositionally biased region" description="Basic and acidic residues" evidence="7">
    <location>
        <begin position="1110"/>
        <end position="1122"/>
    </location>
</feature>
<feature type="transmembrane region" description="Helical" evidence="8">
    <location>
        <begin position="669"/>
        <end position="688"/>
    </location>
</feature>
<feature type="transmembrane region" description="Helical" evidence="8">
    <location>
        <begin position="432"/>
        <end position="455"/>
    </location>
</feature>
<evidence type="ECO:0000259" key="11">
    <source>
        <dbReference type="Pfam" id="PF14703"/>
    </source>
</evidence>
<feature type="transmembrane region" description="Helical" evidence="8">
    <location>
        <begin position="387"/>
        <end position="412"/>
    </location>
</feature>
<comment type="similarity">
    <text evidence="2">Belongs to the CSC1 (TC 1.A.17) family.</text>
</comment>
<feature type="transmembrane region" description="Helical" evidence="8">
    <location>
        <begin position="163"/>
        <end position="183"/>
    </location>
</feature>
<feature type="transmembrane region" description="Helical" evidence="8">
    <location>
        <begin position="611"/>
        <end position="630"/>
    </location>
</feature>
<feature type="region of interest" description="Disordered" evidence="7">
    <location>
        <begin position="1100"/>
        <end position="1122"/>
    </location>
</feature>
<reference evidence="13" key="1">
    <citation type="submission" date="2015-06" db="EMBL/GenBank/DDBJ databases">
        <title>Expansion of signal transduction pathways in fungi by whole-genome duplication.</title>
        <authorList>
            <consortium name="DOE Joint Genome Institute"/>
            <person name="Corrochano L.M."/>
            <person name="Kuo A."/>
            <person name="Marcet-Houben M."/>
            <person name="Polaino S."/>
            <person name="Salamov A."/>
            <person name="Villalobos J.M."/>
            <person name="Alvarez M.I."/>
            <person name="Avalos J."/>
            <person name="Benito E.P."/>
            <person name="Benoit I."/>
            <person name="Burger G."/>
            <person name="Camino L.P."/>
            <person name="Canovas D."/>
            <person name="Cerda-Olmedo E."/>
            <person name="Cheng J.-F."/>
            <person name="Dominguez A."/>
            <person name="Elias M."/>
            <person name="Eslava A.P."/>
            <person name="Glaser F."/>
            <person name="Grimwood J."/>
            <person name="Gutierrez G."/>
            <person name="Heitman J."/>
            <person name="Henrissat B."/>
            <person name="Iturriaga E.A."/>
            <person name="Lang B.F."/>
            <person name="Lavin J.L."/>
            <person name="Lee S."/>
            <person name="Li W."/>
            <person name="Lindquist E."/>
            <person name="Lopez-Garcia S."/>
            <person name="Luque E.M."/>
            <person name="Marcos A.T."/>
            <person name="Martin J."/>
            <person name="McCluskey K."/>
            <person name="Medina H.R."/>
            <person name="Miralles-Duran A."/>
            <person name="Miyazaki A."/>
            <person name="Munoz-Torres E."/>
            <person name="Oguiza J.A."/>
            <person name="Ohm R."/>
            <person name="Olmedo M."/>
            <person name="Orejas M."/>
            <person name="Ortiz-Castellanos L."/>
            <person name="Pisabarro A.G."/>
            <person name="Rodriguez-Romero J."/>
            <person name="Ruiz-Herrera J."/>
            <person name="Ruiz-Vazquez R."/>
            <person name="Sanz C."/>
            <person name="Schackwitz W."/>
            <person name="Schmutz J."/>
            <person name="Shahriari M."/>
            <person name="Shelest E."/>
            <person name="Silva-Franco F."/>
            <person name="Soanes D."/>
            <person name="Syed K."/>
            <person name="Tagua V.G."/>
            <person name="Talbot N.J."/>
            <person name="Thon M."/>
            <person name="De vries R.P."/>
            <person name="Wiebenga A."/>
            <person name="Yadav J.S."/>
            <person name="Braun E.L."/>
            <person name="Baker S."/>
            <person name="Garre V."/>
            <person name="Horwitz B."/>
            <person name="Torres-Martinez S."/>
            <person name="Idnurm A."/>
            <person name="Herrera-Estrella A."/>
            <person name="Gabaldon T."/>
            <person name="Grigoriev I.V."/>
        </authorList>
    </citation>
    <scope>NUCLEOTIDE SEQUENCE [LARGE SCALE GENOMIC DNA]</scope>
    <source>
        <strain evidence="13">NRRL 1555(-)</strain>
    </source>
</reference>
<evidence type="ECO:0000259" key="10">
    <source>
        <dbReference type="Pfam" id="PF13967"/>
    </source>
</evidence>
<dbReference type="GO" id="GO:0005886">
    <property type="term" value="C:plasma membrane"/>
    <property type="evidence" value="ECO:0007669"/>
    <property type="project" value="TreeGrafter"/>
</dbReference>
<proteinExistence type="inferred from homology"/>
<evidence type="ECO:0000313" key="12">
    <source>
        <dbReference type="EMBL" id="OAD70284.1"/>
    </source>
</evidence>
<dbReference type="AlphaFoldDB" id="A0A162NJN0"/>
<evidence type="ECO:0000313" key="13">
    <source>
        <dbReference type="Proteomes" id="UP000077315"/>
    </source>
</evidence>
<feature type="transmembrane region" description="Helical" evidence="8">
    <location>
        <begin position="23"/>
        <end position="44"/>
    </location>
</feature>
<evidence type="ECO:0000256" key="2">
    <source>
        <dbReference type="ARBA" id="ARBA00007779"/>
    </source>
</evidence>
<dbReference type="InterPro" id="IPR003864">
    <property type="entry name" value="CSC1/OSCA1-like_7TM"/>
</dbReference>
<keyword evidence="6 8" id="KW-0472">Membrane</keyword>
<feature type="transmembrane region" description="Helical" evidence="8">
    <location>
        <begin position="475"/>
        <end position="500"/>
    </location>
</feature>
<keyword evidence="13" id="KW-1185">Reference proteome</keyword>
<dbReference type="EMBL" id="KV440989">
    <property type="protein sequence ID" value="OAD70284.1"/>
    <property type="molecule type" value="Genomic_DNA"/>
</dbReference>
<dbReference type="OrthoDB" id="2150324at2759"/>
<evidence type="ECO:0000256" key="1">
    <source>
        <dbReference type="ARBA" id="ARBA00004141"/>
    </source>
</evidence>